<keyword evidence="1" id="KW-0812">Transmembrane</keyword>
<protein>
    <recommendedName>
        <fullName evidence="4">Crinkler family protein</fullName>
    </recommendedName>
</protein>
<dbReference type="Proteomes" id="UP000233469">
    <property type="component" value="Unassembled WGS sequence"/>
</dbReference>
<evidence type="ECO:0008006" key="4">
    <source>
        <dbReference type="Google" id="ProtNLM"/>
    </source>
</evidence>
<reference evidence="2 3" key="1">
    <citation type="submission" date="2016-04" db="EMBL/GenBank/DDBJ databases">
        <title>Genome analyses suggest a sexual origin of heterokaryosis in a supposedly ancient asexual fungus.</title>
        <authorList>
            <person name="Ropars J."/>
            <person name="Sedzielewska K."/>
            <person name="Noel J."/>
            <person name="Charron P."/>
            <person name="Farinelli L."/>
            <person name="Marton T."/>
            <person name="Kruger M."/>
            <person name="Pelin A."/>
            <person name="Brachmann A."/>
            <person name="Corradi N."/>
        </authorList>
    </citation>
    <scope>NUCLEOTIDE SEQUENCE [LARGE SCALE GENOMIC DNA]</scope>
    <source>
        <strain evidence="2 3">C2</strain>
    </source>
</reference>
<comment type="caution">
    <text evidence="2">The sequence shown here is derived from an EMBL/GenBank/DDBJ whole genome shotgun (WGS) entry which is preliminary data.</text>
</comment>
<dbReference type="EMBL" id="LLXL01000505">
    <property type="protein sequence ID" value="PKK71602.1"/>
    <property type="molecule type" value="Genomic_DNA"/>
</dbReference>
<evidence type="ECO:0000313" key="3">
    <source>
        <dbReference type="Proteomes" id="UP000233469"/>
    </source>
</evidence>
<sequence>MSNYSSLSRILSPFRVQTLSPSQEQTKIEEISLPANIGSKCVYFFVVLAKPLGESSAVHITEENNTIDGKTLHENDLTTFELKKLIWKELVGNEEGSNKANQWTLVEVMVLKDVFSVDPPRGVIHIIVKMPTPTPATTGKRKLDLDDVNEDQDRKKSKLTVPEKILTSSQKIMEDIKKLPDDPNVYSNPENLISLPFPFIGERRPVERFSIRDNKFLYMGRKAFDKVLKTINELESGNGYMDFFIYGTMGYGKSYILATIVCFLLKTKRRVVYLPDCRELEQEEQLYFIVDQMNALDSYNDTGIDDLLKKKIKSSLNEMSINHYYIKSSSTNNTSALHLSIKQANKKKIELYGGFDEDEMTQWWKKHVDLPLMNQQQREETEYITG</sequence>
<name>A0A2N1NCI5_9GLOM</name>
<dbReference type="VEuPathDB" id="FungiDB:RhiirA1_463788"/>
<keyword evidence="1" id="KW-1133">Transmembrane helix</keyword>
<feature type="transmembrane region" description="Helical" evidence="1">
    <location>
        <begin position="243"/>
        <end position="265"/>
    </location>
</feature>
<accession>A0A2N1NCI5</accession>
<keyword evidence="1" id="KW-0472">Membrane</keyword>
<dbReference type="VEuPathDB" id="FungiDB:RhiirFUN_009557"/>
<dbReference type="Gene3D" id="3.40.50.300">
    <property type="entry name" value="P-loop containing nucleotide triphosphate hydrolases"/>
    <property type="match status" value="1"/>
</dbReference>
<gene>
    <name evidence="2" type="ORF">RhiirC2_778198</name>
</gene>
<dbReference type="AlphaFoldDB" id="A0A2N1NCI5"/>
<proteinExistence type="predicted"/>
<dbReference type="InterPro" id="IPR027417">
    <property type="entry name" value="P-loop_NTPase"/>
</dbReference>
<evidence type="ECO:0000313" key="2">
    <source>
        <dbReference type="EMBL" id="PKK71602.1"/>
    </source>
</evidence>
<reference evidence="2 3" key="2">
    <citation type="submission" date="2017-10" db="EMBL/GenBank/DDBJ databases">
        <title>Extensive intraspecific genome diversity in a model arbuscular mycorrhizal fungus.</title>
        <authorList>
            <person name="Chen E.C.H."/>
            <person name="Morin E."/>
            <person name="Baudet D."/>
            <person name="Noel J."/>
            <person name="Ndikumana S."/>
            <person name="Charron P."/>
            <person name="St-Onge C."/>
            <person name="Giorgi J."/>
            <person name="Grigoriev I.V."/>
            <person name="Roux C."/>
            <person name="Martin F.M."/>
            <person name="Corradi N."/>
        </authorList>
    </citation>
    <scope>NUCLEOTIDE SEQUENCE [LARGE SCALE GENOMIC DNA]</scope>
    <source>
        <strain evidence="2 3">C2</strain>
    </source>
</reference>
<dbReference type="VEuPathDB" id="FungiDB:FUN_007183"/>
<evidence type="ECO:0000256" key="1">
    <source>
        <dbReference type="SAM" id="Phobius"/>
    </source>
</evidence>
<organism evidence="2 3">
    <name type="scientific">Rhizophagus irregularis</name>
    <dbReference type="NCBI Taxonomy" id="588596"/>
    <lineage>
        <taxon>Eukaryota</taxon>
        <taxon>Fungi</taxon>
        <taxon>Fungi incertae sedis</taxon>
        <taxon>Mucoromycota</taxon>
        <taxon>Glomeromycotina</taxon>
        <taxon>Glomeromycetes</taxon>
        <taxon>Glomerales</taxon>
        <taxon>Glomeraceae</taxon>
        <taxon>Rhizophagus</taxon>
    </lineage>
</organism>